<dbReference type="SUPFAM" id="SSF51713">
    <property type="entry name" value="tRNA-guanine transglycosylase"/>
    <property type="match status" value="1"/>
</dbReference>
<keyword evidence="2 4" id="KW-0808">Transferase</keyword>
<evidence type="ECO:0000256" key="3">
    <source>
        <dbReference type="ARBA" id="ARBA00022694"/>
    </source>
</evidence>
<evidence type="ECO:0000313" key="6">
    <source>
        <dbReference type="EMBL" id="KKS05165.1"/>
    </source>
</evidence>
<comment type="caution">
    <text evidence="6">The sequence shown here is derived from an EMBL/GenBank/DDBJ whole genome shotgun (WGS) entry which is preliminary data.</text>
</comment>
<comment type="cofactor">
    <cofactor evidence="4">
        <name>Zn(2+)</name>
        <dbReference type="ChEBI" id="CHEBI:29105"/>
    </cofactor>
    <text evidence="4">Binds 1 zinc ion per subunit.</text>
</comment>
<feature type="active site" description="Nucleophile" evidence="4">
    <location>
        <position position="287"/>
    </location>
</feature>
<accession>A0A0G0VWJ2</accession>
<keyword evidence="4" id="KW-0479">Metal-binding</keyword>
<feature type="domain" description="tRNA-guanine(15) transglycosylase-like" evidence="5">
    <location>
        <begin position="6"/>
        <end position="102"/>
    </location>
</feature>
<dbReference type="AlphaFoldDB" id="A0A0G0VWJ2"/>
<dbReference type="GO" id="GO:0046872">
    <property type="term" value="F:metal ion binding"/>
    <property type="evidence" value="ECO:0007669"/>
    <property type="project" value="UniProtKB-KW"/>
</dbReference>
<keyword evidence="3 4" id="KW-0819">tRNA processing</keyword>
<dbReference type="GO" id="GO:0008479">
    <property type="term" value="F:tRNA-guanosine(34) queuine transglycosylase activity"/>
    <property type="evidence" value="ECO:0007669"/>
    <property type="project" value="UniProtKB-UniRule"/>
</dbReference>
<feature type="binding site" evidence="4">
    <location>
        <position position="167"/>
    </location>
    <ligand>
        <name>substrate</name>
    </ligand>
</feature>
<dbReference type="Proteomes" id="UP000034236">
    <property type="component" value="Unassembled WGS sequence"/>
</dbReference>
<organism evidence="6 7">
    <name type="scientific">Candidatus Nomurabacteria bacterium GW2011_GWA2_41_25</name>
    <dbReference type="NCBI Taxonomy" id="1618736"/>
    <lineage>
        <taxon>Bacteria</taxon>
        <taxon>Candidatus Nomuraibacteriota</taxon>
    </lineage>
</organism>
<feature type="binding site" evidence="4">
    <location>
        <position position="213"/>
    </location>
    <ligand>
        <name>substrate</name>
    </ligand>
</feature>
<dbReference type="GO" id="GO:0008616">
    <property type="term" value="P:tRNA queuosine(34) biosynthetic process"/>
    <property type="evidence" value="ECO:0007669"/>
    <property type="project" value="UniProtKB-UniRule"/>
</dbReference>
<feature type="region of interest" description="RNA binding; important for wobble base 34 recognition" evidence="4">
    <location>
        <begin position="292"/>
        <end position="296"/>
    </location>
</feature>
<feature type="binding site" evidence="4">
    <location>
        <position position="325"/>
    </location>
    <ligand>
        <name>Zn(2+)</name>
        <dbReference type="ChEBI" id="CHEBI:29105"/>
    </ligand>
</feature>
<proteinExistence type="inferred from homology"/>
<gene>
    <name evidence="4" type="primary">tgt</name>
    <name evidence="6" type="ORF">UU58_C0001G0025</name>
</gene>
<dbReference type="NCBIfam" id="TIGR00430">
    <property type="entry name" value="Q_tRNA_tgt"/>
    <property type="match status" value="1"/>
</dbReference>
<dbReference type="EMBL" id="LCBE01000001">
    <property type="protein sequence ID" value="KKS05165.1"/>
    <property type="molecule type" value="Genomic_DNA"/>
</dbReference>
<dbReference type="PANTHER" id="PTHR46499">
    <property type="entry name" value="QUEUINE TRNA-RIBOSYLTRANSFERASE"/>
    <property type="match status" value="1"/>
</dbReference>
<dbReference type="InterPro" id="IPR002616">
    <property type="entry name" value="tRNA_ribo_trans-like"/>
</dbReference>
<dbReference type="InterPro" id="IPR036511">
    <property type="entry name" value="TGT-like_sf"/>
</dbReference>
<comment type="subunit">
    <text evidence="4">Homodimer. Within each dimer, one monomer is responsible for RNA recognition and catalysis, while the other monomer binds to the replacement base PreQ1.</text>
</comment>
<comment type="function">
    <text evidence="4">Catalyzes the base-exchange of a guanine (G) residue with the queuine precursor 7-aminomethyl-7-deazaguanine (PreQ1) at position 34 (anticodon wobble position) in tRNAs with GU(N) anticodons (tRNA-Asp, -Asn, -His and -Tyr). Catalysis occurs through a double-displacement mechanism. The nucleophile active site attacks the C1' of nucleotide 34 to detach the guanine base from the RNA, forming a covalent enzyme-RNA intermediate. The proton acceptor active site deprotonates the incoming PreQ1, allowing a nucleophilic attack on the C1' of the ribose to form the product. After dissociation, two additional enzymatic reactions on the tRNA convert PreQ1 to queuine (Q), resulting in the hypermodified nucleoside queuosine (7-(((4,5-cis-dihydroxy-2-cyclopenten-1-yl)amino)methyl)-7-deazaguanosine).</text>
</comment>
<comment type="similarity">
    <text evidence="4">Belongs to the queuine tRNA-ribosyltransferase family.</text>
</comment>
<feature type="active site" description="Proton acceptor" evidence="4">
    <location>
        <position position="83"/>
    </location>
</feature>
<dbReference type="EC" id="2.4.2.29" evidence="4"/>
<feature type="binding site" evidence="4">
    <location>
        <position position="240"/>
    </location>
    <ligand>
        <name>substrate</name>
    </ligand>
</feature>
<feature type="domain" description="tRNA-guanine(15) transglycosylase-like" evidence="5">
    <location>
        <begin position="122"/>
        <end position="388"/>
    </location>
</feature>
<sequence length="391" mass="43544">MENCLGRVGVITTAHGVIQTPAFVPVGTKASVKALTPEQARDLGAEVILANTYHLYLQPGDELVAKAGGLHKFMNWNSPIITDSGGFQVFSLGAAYGKQVSKITKITDSSLLIPERFDDSGAPRLAKIGQDGVSFKSHLDGSIHYITPEKSIQIQHNLGADIIFAFDECTSPAEDFRYQTEALERTHNWAKRSLEEHDKLNKKNNIALFGIVQGGRDETLRKKSANFLKSLDFDGFGIGGSFAKEDMQTAVRWVNEILPEEKPRHLLGIGEPEDLFMGIENGVDLFDCVAPTRNARNGSLYTKNGKINIMNAKYKNDFNAVEENCKCYLCANYSRAYLAHLFHGKEILAATLASIHNLYFIINLVKKIRQSILDDNFFEFKKEFLKGYLKS</sequence>
<name>A0A0G0VWJ2_9BACT</name>
<feature type="binding site" evidence="4">
    <location>
        <begin position="83"/>
        <end position="87"/>
    </location>
    <ligand>
        <name>substrate</name>
    </ligand>
</feature>
<feature type="binding site" evidence="4">
    <location>
        <position position="356"/>
    </location>
    <ligand>
        <name>Zn(2+)</name>
        <dbReference type="ChEBI" id="CHEBI:29105"/>
    </ligand>
</feature>
<evidence type="ECO:0000256" key="4">
    <source>
        <dbReference type="HAMAP-Rule" id="MF_00168"/>
    </source>
</evidence>
<dbReference type="Pfam" id="PF01702">
    <property type="entry name" value="TGT"/>
    <property type="match status" value="2"/>
</dbReference>
<evidence type="ECO:0000256" key="2">
    <source>
        <dbReference type="ARBA" id="ARBA00022679"/>
    </source>
</evidence>
<dbReference type="InterPro" id="IPR050076">
    <property type="entry name" value="ArchSynthase1/Queuine_TRR"/>
</dbReference>
<protein>
    <recommendedName>
        <fullName evidence="4">Queuine tRNA-ribosyltransferase</fullName>
        <ecNumber evidence="4">2.4.2.29</ecNumber>
    </recommendedName>
    <alternativeName>
        <fullName evidence="4">Guanine insertion enzyme</fullName>
    </alternativeName>
    <alternativeName>
        <fullName evidence="4">tRNA-guanine transglycosylase</fullName>
    </alternativeName>
</protein>
<comment type="catalytic activity">
    <reaction evidence="4">
        <text>7-aminomethyl-7-carbaguanine + guanosine(34) in tRNA = 7-aminomethyl-7-carbaguanosine(34) in tRNA + guanine</text>
        <dbReference type="Rhea" id="RHEA:24104"/>
        <dbReference type="Rhea" id="RHEA-COMP:10341"/>
        <dbReference type="Rhea" id="RHEA-COMP:10342"/>
        <dbReference type="ChEBI" id="CHEBI:16235"/>
        <dbReference type="ChEBI" id="CHEBI:58703"/>
        <dbReference type="ChEBI" id="CHEBI:74269"/>
        <dbReference type="ChEBI" id="CHEBI:82833"/>
        <dbReference type="EC" id="2.4.2.29"/>
    </reaction>
</comment>
<dbReference type="InterPro" id="IPR004803">
    <property type="entry name" value="TGT"/>
</dbReference>
<evidence type="ECO:0000259" key="5">
    <source>
        <dbReference type="Pfam" id="PF01702"/>
    </source>
</evidence>
<keyword evidence="1 4" id="KW-0328">Glycosyltransferase</keyword>
<feature type="binding site" evidence="4">
    <location>
        <position position="330"/>
    </location>
    <ligand>
        <name>Zn(2+)</name>
        <dbReference type="ChEBI" id="CHEBI:29105"/>
    </ligand>
</feature>
<keyword evidence="4" id="KW-0671">Queuosine biosynthesis</keyword>
<feature type="binding site" evidence="4">
    <location>
        <position position="327"/>
    </location>
    <ligand>
        <name>Zn(2+)</name>
        <dbReference type="ChEBI" id="CHEBI:29105"/>
    </ligand>
</feature>
<dbReference type="GO" id="GO:0005737">
    <property type="term" value="C:cytoplasm"/>
    <property type="evidence" value="ECO:0007669"/>
    <property type="project" value="TreeGrafter"/>
</dbReference>
<reference evidence="6 7" key="1">
    <citation type="journal article" date="2015" name="Nature">
        <title>rRNA introns, odd ribosomes, and small enigmatic genomes across a large radiation of phyla.</title>
        <authorList>
            <person name="Brown C.T."/>
            <person name="Hug L.A."/>
            <person name="Thomas B.C."/>
            <person name="Sharon I."/>
            <person name="Castelle C.J."/>
            <person name="Singh A."/>
            <person name="Wilkins M.J."/>
            <person name="Williams K.H."/>
            <person name="Banfield J.F."/>
        </authorList>
    </citation>
    <scope>NUCLEOTIDE SEQUENCE [LARGE SCALE GENOMIC DNA]</scope>
</reference>
<dbReference type="NCBIfam" id="TIGR00449">
    <property type="entry name" value="tgt_general"/>
    <property type="match status" value="1"/>
</dbReference>
<feature type="region of interest" description="RNA binding" evidence="4">
    <location>
        <begin position="268"/>
        <end position="274"/>
    </location>
</feature>
<keyword evidence="4" id="KW-0862">Zinc</keyword>
<dbReference type="PATRIC" id="fig|1618736.3.peg.28"/>
<evidence type="ECO:0000256" key="1">
    <source>
        <dbReference type="ARBA" id="ARBA00022676"/>
    </source>
</evidence>
<dbReference type="Gene3D" id="3.20.20.105">
    <property type="entry name" value="Queuine tRNA-ribosyltransferase-like"/>
    <property type="match status" value="1"/>
</dbReference>
<dbReference type="PANTHER" id="PTHR46499:SF1">
    <property type="entry name" value="QUEUINE TRNA-RIBOSYLTRANSFERASE"/>
    <property type="match status" value="1"/>
</dbReference>
<dbReference type="UniPathway" id="UPA00392"/>
<dbReference type="HAMAP" id="MF_00168">
    <property type="entry name" value="Q_tRNA_Tgt"/>
    <property type="match status" value="1"/>
</dbReference>
<evidence type="ECO:0000313" key="7">
    <source>
        <dbReference type="Proteomes" id="UP000034236"/>
    </source>
</evidence>
<comment type="pathway">
    <text evidence="4">tRNA modification; tRNA-queuosine biosynthesis.</text>
</comment>